<keyword evidence="6" id="KW-0472">Membrane</keyword>
<dbReference type="Gene3D" id="3.30.565.10">
    <property type="entry name" value="Histidine kinase-like ATPase, C-terminal domain"/>
    <property type="match status" value="1"/>
</dbReference>
<proteinExistence type="predicted"/>
<dbReference type="Proteomes" id="UP000587586">
    <property type="component" value="Unassembled WGS sequence"/>
</dbReference>
<dbReference type="InterPro" id="IPR000700">
    <property type="entry name" value="PAS-assoc_C"/>
</dbReference>
<dbReference type="SUPFAM" id="SSF55785">
    <property type="entry name" value="PYP-like sensor domain (PAS domain)"/>
    <property type="match status" value="3"/>
</dbReference>
<dbReference type="InterPro" id="IPR036890">
    <property type="entry name" value="HATPase_C_sf"/>
</dbReference>
<comment type="caution">
    <text evidence="10">The sequence shown here is derived from an EMBL/GenBank/DDBJ whole genome shotgun (WGS) entry which is preliminary data.</text>
</comment>
<dbReference type="InterPro" id="IPR003594">
    <property type="entry name" value="HATPase_dom"/>
</dbReference>
<name>A0A6V8N8Q4_9BACT</name>
<dbReference type="InterPro" id="IPR036097">
    <property type="entry name" value="HisK_dim/P_sf"/>
</dbReference>
<dbReference type="FunFam" id="3.30.565.10:FF:000006">
    <property type="entry name" value="Sensor histidine kinase WalK"/>
    <property type="match status" value="1"/>
</dbReference>
<dbReference type="PANTHER" id="PTHR42878">
    <property type="entry name" value="TWO-COMPONENT HISTIDINE KINASE"/>
    <property type="match status" value="1"/>
</dbReference>
<keyword evidence="4" id="KW-0808">Transferase</keyword>
<dbReference type="SMART" id="SM00086">
    <property type="entry name" value="PAC"/>
    <property type="match status" value="3"/>
</dbReference>
<dbReference type="SUPFAM" id="SSF47384">
    <property type="entry name" value="Homodimeric domain of signal transducing histidine kinase"/>
    <property type="match status" value="1"/>
</dbReference>
<dbReference type="NCBIfam" id="TIGR00229">
    <property type="entry name" value="sensory_box"/>
    <property type="match status" value="3"/>
</dbReference>
<dbReference type="CDD" id="cd00082">
    <property type="entry name" value="HisKA"/>
    <property type="match status" value="1"/>
</dbReference>
<dbReference type="GO" id="GO:0030295">
    <property type="term" value="F:protein kinase activator activity"/>
    <property type="evidence" value="ECO:0007669"/>
    <property type="project" value="TreeGrafter"/>
</dbReference>
<evidence type="ECO:0000256" key="4">
    <source>
        <dbReference type="ARBA" id="ARBA00022679"/>
    </source>
</evidence>
<dbReference type="PANTHER" id="PTHR42878:SF15">
    <property type="entry name" value="BACTERIOPHYTOCHROME"/>
    <property type="match status" value="1"/>
</dbReference>
<dbReference type="Pfam" id="PF00512">
    <property type="entry name" value="HisKA"/>
    <property type="match status" value="1"/>
</dbReference>
<dbReference type="AlphaFoldDB" id="A0A6V8N8Q4"/>
<keyword evidence="11" id="KW-1185">Reference proteome</keyword>
<dbReference type="Pfam" id="PF02518">
    <property type="entry name" value="HATPase_c"/>
    <property type="match status" value="1"/>
</dbReference>
<dbReference type="Gene3D" id="1.10.287.130">
    <property type="match status" value="1"/>
</dbReference>
<dbReference type="InterPro" id="IPR004358">
    <property type="entry name" value="Sig_transdc_His_kin-like_C"/>
</dbReference>
<feature type="domain" description="PAS" evidence="8">
    <location>
        <begin position="24"/>
        <end position="94"/>
    </location>
</feature>
<dbReference type="InterPro" id="IPR005467">
    <property type="entry name" value="His_kinase_dom"/>
</dbReference>
<evidence type="ECO:0000256" key="3">
    <source>
        <dbReference type="ARBA" id="ARBA00022553"/>
    </source>
</evidence>
<dbReference type="EC" id="2.7.13.3" evidence="2"/>
<dbReference type="RefSeq" id="WP_183361522.1">
    <property type="nucleotide sequence ID" value="NZ_BLXZ01000005.1"/>
</dbReference>
<dbReference type="Gene3D" id="2.10.70.100">
    <property type="match status" value="1"/>
</dbReference>
<dbReference type="InterPro" id="IPR013656">
    <property type="entry name" value="PAS_4"/>
</dbReference>
<organism evidence="10 11">
    <name type="scientific">Geomonas limicola</name>
    <dbReference type="NCBI Taxonomy" id="2740186"/>
    <lineage>
        <taxon>Bacteria</taxon>
        <taxon>Pseudomonadati</taxon>
        <taxon>Thermodesulfobacteriota</taxon>
        <taxon>Desulfuromonadia</taxon>
        <taxon>Geobacterales</taxon>
        <taxon>Geobacteraceae</taxon>
        <taxon>Geomonas</taxon>
    </lineage>
</organism>
<reference evidence="11" key="1">
    <citation type="submission" date="2020-06" db="EMBL/GenBank/DDBJ databases">
        <title>Draft genomic sequecing of Geomonas sp. Red745.</title>
        <authorList>
            <person name="Itoh H."/>
            <person name="Xu Z.X."/>
            <person name="Ushijima N."/>
            <person name="Masuda Y."/>
            <person name="Shiratori Y."/>
            <person name="Senoo K."/>
        </authorList>
    </citation>
    <scope>NUCLEOTIDE SEQUENCE [LARGE SCALE GENOMIC DNA]</scope>
    <source>
        <strain evidence="11">Red745</strain>
    </source>
</reference>
<accession>A0A6V8N8Q4</accession>
<dbReference type="PRINTS" id="PR00344">
    <property type="entry name" value="BCTRLSENSOR"/>
</dbReference>
<evidence type="ECO:0000313" key="11">
    <source>
        <dbReference type="Proteomes" id="UP000587586"/>
    </source>
</evidence>
<dbReference type="Gene3D" id="3.30.450.20">
    <property type="entry name" value="PAS domain"/>
    <property type="match status" value="3"/>
</dbReference>
<feature type="domain" description="PAS" evidence="8">
    <location>
        <begin position="279"/>
        <end position="351"/>
    </location>
</feature>
<dbReference type="GO" id="GO:0016020">
    <property type="term" value="C:membrane"/>
    <property type="evidence" value="ECO:0007669"/>
    <property type="project" value="UniProtKB-SubCell"/>
</dbReference>
<evidence type="ECO:0000259" key="8">
    <source>
        <dbReference type="PROSITE" id="PS50112"/>
    </source>
</evidence>
<dbReference type="InterPro" id="IPR035965">
    <property type="entry name" value="PAS-like_dom_sf"/>
</dbReference>
<dbReference type="GO" id="GO:0000156">
    <property type="term" value="F:phosphorelay response regulator activity"/>
    <property type="evidence" value="ECO:0007669"/>
    <property type="project" value="TreeGrafter"/>
</dbReference>
<evidence type="ECO:0000256" key="6">
    <source>
        <dbReference type="ARBA" id="ARBA00023136"/>
    </source>
</evidence>
<comment type="catalytic activity">
    <reaction evidence="1">
        <text>ATP + protein L-histidine = ADP + protein N-phospho-L-histidine.</text>
        <dbReference type="EC" id="2.7.13.3"/>
    </reaction>
</comment>
<dbReference type="SMART" id="SM00388">
    <property type="entry name" value="HisKA"/>
    <property type="match status" value="1"/>
</dbReference>
<evidence type="ECO:0000256" key="1">
    <source>
        <dbReference type="ARBA" id="ARBA00000085"/>
    </source>
</evidence>
<dbReference type="PROSITE" id="PS50109">
    <property type="entry name" value="HIS_KIN"/>
    <property type="match status" value="1"/>
</dbReference>
<evidence type="ECO:0000313" key="10">
    <source>
        <dbReference type="EMBL" id="GFO68962.1"/>
    </source>
</evidence>
<dbReference type="InterPro" id="IPR003661">
    <property type="entry name" value="HisK_dim/P_dom"/>
</dbReference>
<dbReference type="GO" id="GO:0000155">
    <property type="term" value="F:phosphorelay sensor kinase activity"/>
    <property type="evidence" value="ECO:0007669"/>
    <property type="project" value="InterPro"/>
</dbReference>
<dbReference type="InterPro" id="IPR000014">
    <property type="entry name" value="PAS"/>
</dbReference>
<dbReference type="InterPro" id="IPR050351">
    <property type="entry name" value="BphY/WalK/GraS-like"/>
</dbReference>
<gene>
    <name evidence="10" type="ORF">GMLC_25410</name>
</gene>
<feature type="domain" description="PAC" evidence="9">
    <location>
        <begin position="98"/>
        <end position="150"/>
    </location>
</feature>
<sequence length="664" mass="75742">MIPNPHPLDLQTARHGAQWKALQREQQFRALIEQTSDWIWEVDRELRYVYASPKVYDLLGYTPEEVLGRTPFDFMPLEEALRMREMIDRVMRHPEPFQAVENRNIHRDGTLRTLETSGVPILDARGQLTGLRGIDRDITERKKVEEALQAALARSAQEKARSEAIIAAIGEGLVIVDREFRILYQNQILVELVGNAQGRHCYLAMAQCPTICENCPVAQTFQDGEIHTVEKAEVREGRTVYRELTASPLRDESGQIVAGIELVRDITERKLAEQAIKESERQMREVQRIGQLGSWQYDYETGKLVWSDEIYRILGLSPQEVHPAHQIFLDTVHPEDREMVADRYHRSLEFPCEGYETEHRIVRKNDGAVRYLHQKCEHLRNQAGRVVRSYGMVHDITSHKKAEQRIKALNADLSARALELERANKELEAFSYTVSHDLRGPLTNISSYCQAIAELAGGHLDDQCRSFLESVLQEIEGMDGLITSLLNLSRFAHVKLHTTRFDLSDIVRAIAAELQMHHPQRQVSFDIEEGLMVSGDEKLLRVALNNLVGNAWKFSAGKEHPVIRFGMKRVQGKRVYYLRDNGIGFEMQQSDKIFAVFKRLHPSEEFEGFGVGLTTVQTIIERHRGRIWAEGEPGRGATFFFTLHERTAPIKGATGQTMLGAGAL</sequence>
<dbReference type="Pfam" id="PF08448">
    <property type="entry name" value="PAS_4"/>
    <property type="match status" value="2"/>
</dbReference>
<evidence type="ECO:0000259" key="7">
    <source>
        <dbReference type="PROSITE" id="PS50109"/>
    </source>
</evidence>
<dbReference type="PROSITE" id="PS50112">
    <property type="entry name" value="PAS"/>
    <property type="match status" value="2"/>
</dbReference>
<protein>
    <recommendedName>
        <fullName evidence="2">histidine kinase</fullName>
        <ecNumber evidence="2">2.7.13.3</ecNumber>
    </recommendedName>
</protein>
<feature type="domain" description="PAC" evidence="9">
    <location>
        <begin position="222"/>
        <end position="278"/>
    </location>
</feature>
<evidence type="ECO:0000256" key="2">
    <source>
        <dbReference type="ARBA" id="ARBA00012438"/>
    </source>
</evidence>
<dbReference type="GO" id="GO:0007234">
    <property type="term" value="P:osmosensory signaling via phosphorelay pathway"/>
    <property type="evidence" value="ECO:0007669"/>
    <property type="project" value="TreeGrafter"/>
</dbReference>
<feature type="domain" description="Histidine kinase" evidence="7">
    <location>
        <begin position="433"/>
        <end position="647"/>
    </location>
</feature>
<dbReference type="SMART" id="SM00387">
    <property type="entry name" value="HATPase_c"/>
    <property type="match status" value="1"/>
</dbReference>
<dbReference type="EMBL" id="BLXZ01000005">
    <property type="protein sequence ID" value="GFO68962.1"/>
    <property type="molecule type" value="Genomic_DNA"/>
</dbReference>
<dbReference type="SUPFAM" id="SSF55874">
    <property type="entry name" value="ATPase domain of HSP90 chaperone/DNA topoisomerase II/histidine kinase"/>
    <property type="match status" value="1"/>
</dbReference>
<dbReference type="SMART" id="SM00091">
    <property type="entry name" value="PAS"/>
    <property type="match status" value="3"/>
</dbReference>
<keyword evidence="3" id="KW-0597">Phosphoprotein</keyword>
<dbReference type="PROSITE" id="PS50113">
    <property type="entry name" value="PAC"/>
    <property type="match status" value="3"/>
</dbReference>
<evidence type="ECO:0000256" key="5">
    <source>
        <dbReference type="ARBA" id="ARBA00022777"/>
    </source>
</evidence>
<dbReference type="Pfam" id="PF08447">
    <property type="entry name" value="PAS_3"/>
    <property type="match status" value="1"/>
</dbReference>
<feature type="domain" description="PAC" evidence="9">
    <location>
        <begin position="355"/>
        <end position="408"/>
    </location>
</feature>
<dbReference type="CDD" id="cd00130">
    <property type="entry name" value="PAS"/>
    <property type="match status" value="2"/>
</dbReference>
<dbReference type="InterPro" id="IPR001610">
    <property type="entry name" value="PAC"/>
</dbReference>
<keyword evidence="5 10" id="KW-0418">Kinase</keyword>
<evidence type="ECO:0000259" key="9">
    <source>
        <dbReference type="PROSITE" id="PS50113"/>
    </source>
</evidence>
<dbReference type="InterPro" id="IPR013655">
    <property type="entry name" value="PAS_fold_3"/>
</dbReference>